<dbReference type="Proteomes" id="UP001493487">
    <property type="component" value="Unassembled WGS sequence"/>
</dbReference>
<organism evidence="1 2">
    <name type="scientific">Cohnella silvisoli</name>
    <dbReference type="NCBI Taxonomy" id="2873699"/>
    <lineage>
        <taxon>Bacteria</taxon>
        <taxon>Bacillati</taxon>
        <taxon>Bacillota</taxon>
        <taxon>Bacilli</taxon>
        <taxon>Bacillales</taxon>
        <taxon>Paenibacillaceae</taxon>
        <taxon>Cohnella</taxon>
    </lineage>
</organism>
<evidence type="ECO:0000313" key="2">
    <source>
        <dbReference type="Proteomes" id="UP001493487"/>
    </source>
</evidence>
<proteinExistence type="predicted"/>
<evidence type="ECO:0000313" key="1">
    <source>
        <dbReference type="EMBL" id="MEQ4481944.1"/>
    </source>
</evidence>
<keyword evidence="2" id="KW-1185">Reference proteome</keyword>
<name>A0ABV1KPF2_9BACL</name>
<evidence type="ECO:0008006" key="3">
    <source>
        <dbReference type="Google" id="ProtNLM"/>
    </source>
</evidence>
<comment type="caution">
    <text evidence="1">The sequence shown here is derived from an EMBL/GenBank/DDBJ whole genome shotgun (WGS) entry which is preliminary data.</text>
</comment>
<sequence>MVKRRSALRLQRLMEAVRSPVKVPGTSDVAIGELNGQLVKDMEQRQAVIVIQTDRAMYRLPAEQIDIQEMPAKLGKGTRLPYAMSLRKS</sequence>
<dbReference type="EMBL" id="JASKHM010000002">
    <property type="protein sequence ID" value="MEQ4481944.1"/>
    <property type="molecule type" value="Genomic_DNA"/>
</dbReference>
<protein>
    <recommendedName>
        <fullName evidence="3">DUF2642 domain-containing protein</fullName>
    </recommendedName>
</protein>
<gene>
    <name evidence="1" type="ORF">QJS35_06010</name>
</gene>
<accession>A0ABV1KPF2</accession>
<reference evidence="1 2" key="1">
    <citation type="journal article" date="2023" name="Genome Announc.">
        <title>Pan-Genome Analyses of the Genus Cohnella and Proposal of the Novel Species Cohnella silvisoli sp. nov., Isolated from Forest Soil.</title>
        <authorList>
            <person name="Wang C."/>
            <person name="Mao L."/>
            <person name="Bao G."/>
            <person name="Zhu H."/>
        </authorList>
    </citation>
    <scope>NUCLEOTIDE SEQUENCE [LARGE SCALE GENOMIC DNA]</scope>
    <source>
        <strain evidence="1 2">NL03-T5-1</strain>
    </source>
</reference>
<dbReference type="RefSeq" id="WP_232189295.1">
    <property type="nucleotide sequence ID" value="NZ_JAIOAP010000019.1"/>
</dbReference>